<feature type="domain" description="RPN1 N-terminal" evidence="5">
    <location>
        <begin position="30"/>
        <end position="343"/>
    </location>
</feature>
<dbReference type="InterPro" id="IPR041433">
    <property type="entry name" value="RPN1_C"/>
</dbReference>
<dbReference type="Pfam" id="PF17781">
    <property type="entry name" value="RPN1_RPN2_N"/>
    <property type="match status" value="1"/>
</dbReference>
<protein>
    <recommendedName>
        <fullName evidence="8">26S proteasome non-ATPase regulatory subunit 2 homolog</fullName>
    </recommendedName>
</protein>
<comment type="similarity">
    <text evidence="1">Belongs to the proteasome subunit S2 family.</text>
</comment>
<dbReference type="GO" id="GO:0043161">
    <property type="term" value="P:proteasome-mediated ubiquitin-dependent protein catabolic process"/>
    <property type="evidence" value="ECO:0007669"/>
    <property type="project" value="TreeGrafter"/>
</dbReference>
<evidence type="ECO:0000313" key="7">
    <source>
        <dbReference type="EMBL" id="CAE0776676.1"/>
    </source>
</evidence>
<sequence length="909" mass="98685">MAKKEEKKEKKDKKEEDELSEEDKALQEQMELLVTRCSDPEPELRKAALNSMISEIRTSTSSMTSVPKPLKFLRTHYAPLKEVHAAASDSETKTLLADVLSVLAMTKSEQGKHESLDYRLLGSQDDVGSWGHEYVRHLAAEIGEEYNERLAAAEKAEEAKAEGTAEADAAPLKKAEDLLPLILEHMVPFFISHNSEAEAIDLLMEVGQLDALVAHVDKTNCKRICLYLGQVANYVPEPEDAQVLSVAVAAFRKLGQYPEALKMAVRLQQEPLIEEILGACEDPLIKKQMAYFLARQGLRPEAEEELERIMDGAHLTEHYLELARDLDVLEPKAPEDVYKSHLERRGSSSSHVDSARQNLAATFVNAFLNVGFGTDKLMLDENSKWLYKNKEHGMMSAAASLGAILCWDVDGGLTQIDKYLYSTDNHIKAGALLSVGVLNCGVRNECDPALALLSEYVEQKHPNNIKMGALLGLGLAYAGTKKEEVLELLMPVVADLDTPLEVVAITSLALGLVFTGSCHDDISQALMTALMERPQESLQKESLTRFICVGVGLLYLGRQQEVELTLELAKAVPGAVGEYCVLTLETCAYAGTGNVLKVQKLMAMAGEHAPKEEEAEAEAAAPAPAPARAGAAPAAPPSKEAPSLEKQAVATFGIGLVAMGEELGCDMTARTYLHLFQYCDPPVRRAVPLGLALLSTSSPMKNTVIDTISKMTHDLDQEVAISAIISLGLVAGGTNNAKVASSLRSLATYYAKEPGLLFAVRLAQGLVHAGKGLVTLSPFNPDRTLLHPVALAALTSVMHLSLDFKGLVLGKYHFLLYLLVAAMRPRMLVTLDTDLKPLPVTVRVGQAVDVVGQAGQPKTITGFQTHTTPVLLSMGERAELATDEYLPLTSIMEGIVILKKNPEFDTSTK</sequence>
<dbReference type="InterPro" id="IPR016024">
    <property type="entry name" value="ARM-type_fold"/>
</dbReference>
<proteinExistence type="inferred from homology"/>
<evidence type="ECO:0000259" key="5">
    <source>
        <dbReference type="Pfam" id="PF17781"/>
    </source>
</evidence>
<evidence type="ECO:0000259" key="6">
    <source>
        <dbReference type="Pfam" id="PF18051"/>
    </source>
</evidence>
<dbReference type="AlphaFoldDB" id="A0A7S4BU81"/>
<feature type="compositionally biased region" description="Low complexity" evidence="4">
    <location>
        <begin position="618"/>
        <end position="641"/>
    </location>
</feature>
<dbReference type="GO" id="GO:0042176">
    <property type="term" value="P:regulation of protein catabolic process"/>
    <property type="evidence" value="ECO:0007669"/>
    <property type="project" value="InterPro"/>
</dbReference>
<feature type="domain" description="26S proteasome non-ATPase regulatory subunit RPN1 C-terminal" evidence="6">
    <location>
        <begin position="851"/>
        <end position="904"/>
    </location>
</feature>
<dbReference type="SUPFAM" id="SSF48371">
    <property type="entry name" value="ARM repeat"/>
    <property type="match status" value="1"/>
</dbReference>
<name>A0A7S4BU81_CHRCT</name>
<evidence type="ECO:0000256" key="1">
    <source>
        <dbReference type="ARBA" id="ARBA00005460"/>
    </source>
</evidence>
<dbReference type="Gene3D" id="1.25.10.10">
    <property type="entry name" value="Leucine-rich Repeat Variant"/>
    <property type="match status" value="1"/>
</dbReference>
<dbReference type="InterPro" id="IPR040892">
    <property type="entry name" value="RPN1_N"/>
</dbReference>
<gene>
    <name evidence="7" type="ORF">PCAR00345_LOCUS29315</name>
</gene>
<dbReference type="GO" id="GO:0030234">
    <property type="term" value="F:enzyme regulator activity"/>
    <property type="evidence" value="ECO:0007669"/>
    <property type="project" value="InterPro"/>
</dbReference>
<dbReference type="InterPro" id="IPR011989">
    <property type="entry name" value="ARM-like"/>
</dbReference>
<evidence type="ECO:0008006" key="8">
    <source>
        <dbReference type="Google" id="ProtNLM"/>
    </source>
</evidence>
<feature type="region of interest" description="Disordered" evidence="4">
    <location>
        <begin position="1"/>
        <end position="25"/>
    </location>
</feature>
<feature type="region of interest" description="Disordered" evidence="4">
    <location>
        <begin position="607"/>
        <end position="643"/>
    </location>
</feature>
<evidence type="ECO:0000256" key="3">
    <source>
        <dbReference type="ARBA" id="ARBA00022942"/>
    </source>
</evidence>
<reference evidence="7" key="1">
    <citation type="submission" date="2021-01" db="EMBL/GenBank/DDBJ databases">
        <authorList>
            <person name="Corre E."/>
            <person name="Pelletier E."/>
            <person name="Niang G."/>
            <person name="Scheremetjew M."/>
            <person name="Finn R."/>
            <person name="Kale V."/>
            <person name="Holt S."/>
            <person name="Cochrane G."/>
            <person name="Meng A."/>
            <person name="Brown T."/>
            <person name="Cohen L."/>
        </authorList>
    </citation>
    <scope>NUCLEOTIDE SEQUENCE</scope>
    <source>
        <strain evidence="7">CCMP645</strain>
    </source>
</reference>
<dbReference type="InterPro" id="IPR016643">
    <property type="entry name" value="26S_Psome_Rpn1"/>
</dbReference>
<dbReference type="InterPro" id="IPR002015">
    <property type="entry name" value="Proteasome/cyclosome_rpt"/>
</dbReference>
<dbReference type="PANTHER" id="PTHR10943">
    <property type="entry name" value="26S PROTEASOME NON-ATPASE REGULATORY SUBUNIT"/>
    <property type="match status" value="1"/>
</dbReference>
<evidence type="ECO:0000256" key="2">
    <source>
        <dbReference type="ARBA" id="ARBA00022737"/>
    </source>
</evidence>
<dbReference type="GO" id="GO:0034515">
    <property type="term" value="C:proteasome storage granule"/>
    <property type="evidence" value="ECO:0007669"/>
    <property type="project" value="TreeGrafter"/>
</dbReference>
<evidence type="ECO:0000256" key="4">
    <source>
        <dbReference type="SAM" id="MobiDB-lite"/>
    </source>
</evidence>
<dbReference type="Pfam" id="PF01851">
    <property type="entry name" value="PC_rep"/>
    <property type="match status" value="1"/>
</dbReference>
<dbReference type="GO" id="GO:0008540">
    <property type="term" value="C:proteasome regulatory particle, base subcomplex"/>
    <property type="evidence" value="ECO:0007669"/>
    <property type="project" value="TreeGrafter"/>
</dbReference>
<dbReference type="PIRSF" id="PIRSF015965">
    <property type="entry name" value="26S_Psome_Rpn1"/>
    <property type="match status" value="1"/>
</dbReference>
<dbReference type="PANTHER" id="PTHR10943:SF1">
    <property type="entry name" value="26S PROTEASOME NON-ATPASE REGULATORY SUBUNIT 2"/>
    <property type="match status" value="1"/>
</dbReference>
<keyword evidence="2" id="KW-0677">Repeat</keyword>
<dbReference type="Pfam" id="PF18051">
    <property type="entry name" value="RPN1_C"/>
    <property type="match status" value="1"/>
</dbReference>
<keyword evidence="3" id="KW-0647">Proteasome</keyword>
<organism evidence="7">
    <name type="scientific">Chrysotila carterae</name>
    <name type="common">Marine alga</name>
    <name type="synonym">Syracosphaera carterae</name>
    <dbReference type="NCBI Taxonomy" id="13221"/>
    <lineage>
        <taxon>Eukaryota</taxon>
        <taxon>Haptista</taxon>
        <taxon>Haptophyta</taxon>
        <taxon>Prymnesiophyceae</taxon>
        <taxon>Isochrysidales</taxon>
        <taxon>Isochrysidaceae</taxon>
        <taxon>Chrysotila</taxon>
    </lineage>
</organism>
<accession>A0A7S4BU81</accession>
<dbReference type="EMBL" id="HBIZ01045818">
    <property type="protein sequence ID" value="CAE0776676.1"/>
    <property type="molecule type" value="Transcribed_RNA"/>
</dbReference>
<dbReference type="GO" id="GO:0005634">
    <property type="term" value="C:nucleus"/>
    <property type="evidence" value="ECO:0007669"/>
    <property type="project" value="TreeGrafter"/>
</dbReference>